<dbReference type="Proteomes" id="UP000798662">
    <property type="component" value="Chromosome 2"/>
</dbReference>
<keyword evidence="2" id="KW-1185">Reference proteome</keyword>
<organism evidence="1 2">
    <name type="scientific">Pyropia yezoensis</name>
    <name type="common">Susabi-nori</name>
    <name type="synonym">Porphyra yezoensis</name>
    <dbReference type="NCBI Taxonomy" id="2788"/>
    <lineage>
        <taxon>Eukaryota</taxon>
        <taxon>Rhodophyta</taxon>
        <taxon>Bangiophyceae</taxon>
        <taxon>Bangiales</taxon>
        <taxon>Bangiaceae</taxon>
        <taxon>Pyropia</taxon>
    </lineage>
</organism>
<sequence>MHSVFRHFLTAASTVAAGQPWPGPTPAMGSNDGDASTASTQAQVISDLQAKLQAAEAAVTALQAVVDADAEKVPPAAPAQAPVLAGKPGGSGAVGGGVAADAGGGKGSRQAAKSRLRGGGGGDESGRSRSSSGAGRGGGGRPSPPSSSSSDEPELHHAVFDDIDAIKIGRPGVFLKDFDLPRRVTRPGGLPVPIEPSEVEFRATFADNVRDRMEATSLYQVRYWLQEAIHGATHAYHQHGIYTPNELEECLGGLFIYLKRIHRTDVKRFDFL</sequence>
<protein>
    <submittedName>
        <fullName evidence="1">Uncharacterized protein</fullName>
    </submittedName>
</protein>
<proteinExistence type="predicted"/>
<comment type="caution">
    <text evidence="1">The sequence shown here is derived from an EMBL/GenBank/DDBJ whole genome shotgun (WGS) entry which is preliminary data.</text>
</comment>
<evidence type="ECO:0000313" key="1">
    <source>
        <dbReference type="EMBL" id="KAK1863728.1"/>
    </source>
</evidence>
<dbReference type="EMBL" id="CM020619">
    <property type="protein sequence ID" value="KAK1863728.1"/>
    <property type="molecule type" value="Genomic_DNA"/>
</dbReference>
<evidence type="ECO:0000313" key="2">
    <source>
        <dbReference type="Proteomes" id="UP000798662"/>
    </source>
</evidence>
<gene>
    <name evidence="1" type="ORF">I4F81_006282</name>
</gene>
<accession>A0ACC3C1J2</accession>
<name>A0ACC3C1J2_PYRYE</name>
<reference evidence="1" key="1">
    <citation type="submission" date="2019-11" db="EMBL/GenBank/DDBJ databases">
        <title>Nori genome reveals adaptations in red seaweeds to the harsh intertidal environment.</title>
        <authorList>
            <person name="Wang D."/>
            <person name="Mao Y."/>
        </authorList>
    </citation>
    <scope>NUCLEOTIDE SEQUENCE</scope>
    <source>
        <tissue evidence="1">Gametophyte</tissue>
    </source>
</reference>